<protein>
    <recommendedName>
        <fullName evidence="5">Pheromone receptor</fullName>
    </recommendedName>
</protein>
<gene>
    <name evidence="3" type="ORF">VKT23_008080</name>
</gene>
<name>A0ABR1JJ83_9AGAR</name>
<reference evidence="3 4" key="1">
    <citation type="submission" date="2024-01" db="EMBL/GenBank/DDBJ databases">
        <title>A draft genome for the cacao thread blight pathogen Marasmiellus scandens.</title>
        <authorList>
            <person name="Baruah I.K."/>
            <person name="Leung J."/>
            <person name="Bukari Y."/>
            <person name="Amoako-Attah I."/>
            <person name="Meinhardt L.W."/>
            <person name="Bailey B.A."/>
            <person name="Cohen S.P."/>
        </authorList>
    </citation>
    <scope>NUCLEOTIDE SEQUENCE [LARGE SCALE GENOMIC DNA]</scope>
    <source>
        <strain evidence="3 4">GH-19</strain>
    </source>
</reference>
<dbReference type="Proteomes" id="UP001498398">
    <property type="component" value="Unassembled WGS sequence"/>
</dbReference>
<feature type="transmembrane region" description="Helical" evidence="2">
    <location>
        <begin position="152"/>
        <end position="176"/>
    </location>
</feature>
<feature type="transmembrane region" description="Helical" evidence="2">
    <location>
        <begin position="188"/>
        <end position="211"/>
    </location>
</feature>
<keyword evidence="4" id="KW-1185">Reference proteome</keyword>
<organism evidence="3 4">
    <name type="scientific">Marasmiellus scandens</name>
    <dbReference type="NCBI Taxonomy" id="2682957"/>
    <lineage>
        <taxon>Eukaryota</taxon>
        <taxon>Fungi</taxon>
        <taxon>Dikarya</taxon>
        <taxon>Basidiomycota</taxon>
        <taxon>Agaricomycotina</taxon>
        <taxon>Agaricomycetes</taxon>
        <taxon>Agaricomycetidae</taxon>
        <taxon>Agaricales</taxon>
        <taxon>Marasmiineae</taxon>
        <taxon>Omphalotaceae</taxon>
        <taxon>Marasmiellus</taxon>
    </lineage>
</organism>
<feature type="transmembrane region" description="Helical" evidence="2">
    <location>
        <begin position="40"/>
        <end position="59"/>
    </location>
</feature>
<keyword evidence="2" id="KW-1133">Transmembrane helix</keyword>
<evidence type="ECO:0000313" key="3">
    <source>
        <dbReference type="EMBL" id="KAK7462479.1"/>
    </source>
</evidence>
<evidence type="ECO:0000313" key="4">
    <source>
        <dbReference type="Proteomes" id="UP001498398"/>
    </source>
</evidence>
<feature type="transmembrane region" description="Helical" evidence="2">
    <location>
        <begin position="112"/>
        <end position="132"/>
    </location>
</feature>
<keyword evidence="2" id="KW-0812">Transmembrane</keyword>
<feature type="region of interest" description="Disordered" evidence="1">
    <location>
        <begin position="460"/>
        <end position="485"/>
    </location>
</feature>
<feature type="transmembrane region" description="Helical" evidence="2">
    <location>
        <begin position="79"/>
        <end position="100"/>
    </location>
</feature>
<evidence type="ECO:0000256" key="1">
    <source>
        <dbReference type="SAM" id="MobiDB-lite"/>
    </source>
</evidence>
<feature type="compositionally biased region" description="Polar residues" evidence="1">
    <location>
        <begin position="471"/>
        <end position="485"/>
    </location>
</feature>
<accession>A0ABR1JJ83</accession>
<feature type="region of interest" description="Disordered" evidence="1">
    <location>
        <begin position="313"/>
        <end position="334"/>
    </location>
</feature>
<keyword evidence="2" id="KW-0472">Membrane</keyword>
<evidence type="ECO:0008006" key="5">
    <source>
        <dbReference type="Google" id="ProtNLM"/>
    </source>
</evidence>
<comment type="caution">
    <text evidence="3">The sequence shown here is derived from an EMBL/GenBank/DDBJ whole genome shotgun (WGS) entry which is preliminary data.</text>
</comment>
<feature type="region of interest" description="Disordered" evidence="1">
    <location>
        <begin position="365"/>
        <end position="407"/>
    </location>
</feature>
<feature type="transmembrane region" description="Helical" evidence="2">
    <location>
        <begin position="6"/>
        <end position="28"/>
    </location>
</feature>
<sequence length="485" mass="53301">MISATTWRIVTTVLAGTAQLITVFRIIYRYRKACCWFDDIAGALATGCSLVGLVSFWFYSNGVERITHLKVDLATAYWAFTMASIIVIWLSRIGLSLTLIRISPLDLRQIPYAILALCSLMGIALLAERGVLCSRDSTWKSLADPQCNNTTILATTIALEFFSSLIMLFGIARTYAFCDNVRTARHGMFIALFITSCFLFAASIGHAVFLVRGQHHPEDLTERFTFTIQAAISLALTNLPTTVVACYLSVDETLDDPEADHNASSVRKSHNSILSRNIGLPRAASMFSDRESFFPSEKTASLDPGFLIPPLNSRKSGSRFSGMSKSSGSASSYSADSAYQGRIMTSDLPSGSTIDLSRFDRASRDSISANPLLNPPKPTASIPRPRQSSRQSAPRSSRSVRSSPSRTEAKMVRFLSRLISDERSARFSTSDGSEAFSTSMYSSYFMDNHPSLYLQSARSSEVLDYDPPRSTPSTPASQLLQPGRF</sequence>
<dbReference type="EMBL" id="JBANRG010000011">
    <property type="protein sequence ID" value="KAK7462479.1"/>
    <property type="molecule type" value="Genomic_DNA"/>
</dbReference>
<feature type="compositionally biased region" description="Low complexity" evidence="1">
    <location>
        <begin position="381"/>
        <end position="406"/>
    </location>
</feature>
<evidence type="ECO:0000256" key="2">
    <source>
        <dbReference type="SAM" id="Phobius"/>
    </source>
</evidence>
<proteinExistence type="predicted"/>